<evidence type="ECO:0000256" key="1">
    <source>
        <dbReference type="SAM" id="MobiDB-lite"/>
    </source>
</evidence>
<gene>
    <name evidence="2" type="ORF">CCAM_LOCUS35865</name>
</gene>
<evidence type="ECO:0000313" key="3">
    <source>
        <dbReference type="Proteomes" id="UP000595140"/>
    </source>
</evidence>
<feature type="region of interest" description="Disordered" evidence="1">
    <location>
        <begin position="240"/>
        <end position="283"/>
    </location>
</feature>
<feature type="compositionally biased region" description="Basic and acidic residues" evidence="1">
    <location>
        <begin position="240"/>
        <end position="252"/>
    </location>
</feature>
<organism evidence="2 3">
    <name type="scientific">Cuscuta campestris</name>
    <dbReference type="NCBI Taxonomy" id="132261"/>
    <lineage>
        <taxon>Eukaryota</taxon>
        <taxon>Viridiplantae</taxon>
        <taxon>Streptophyta</taxon>
        <taxon>Embryophyta</taxon>
        <taxon>Tracheophyta</taxon>
        <taxon>Spermatophyta</taxon>
        <taxon>Magnoliopsida</taxon>
        <taxon>eudicotyledons</taxon>
        <taxon>Gunneridae</taxon>
        <taxon>Pentapetalae</taxon>
        <taxon>asterids</taxon>
        <taxon>lamiids</taxon>
        <taxon>Solanales</taxon>
        <taxon>Convolvulaceae</taxon>
        <taxon>Cuscuteae</taxon>
        <taxon>Cuscuta</taxon>
        <taxon>Cuscuta subgen. Grammica</taxon>
        <taxon>Cuscuta sect. Cleistogrammica</taxon>
    </lineage>
</organism>
<protein>
    <submittedName>
        <fullName evidence="2">Uncharacterized protein</fullName>
    </submittedName>
</protein>
<reference evidence="2 3" key="1">
    <citation type="submission" date="2018-04" db="EMBL/GenBank/DDBJ databases">
        <authorList>
            <person name="Vogel A."/>
        </authorList>
    </citation>
    <scope>NUCLEOTIDE SEQUENCE [LARGE SCALE GENOMIC DNA]</scope>
</reference>
<dbReference type="AlphaFoldDB" id="A0A484MZW4"/>
<evidence type="ECO:0000313" key="2">
    <source>
        <dbReference type="EMBL" id="VFQ94089.1"/>
    </source>
</evidence>
<feature type="region of interest" description="Disordered" evidence="1">
    <location>
        <begin position="180"/>
        <end position="213"/>
    </location>
</feature>
<name>A0A484MZW4_9ASTE</name>
<accession>A0A484MZW4</accession>
<keyword evidence="3" id="KW-1185">Reference proteome</keyword>
<dbReference type="Proteomes" id="UP000595140">
    <property type="component" value="Unassembled WGS sequence"/>
</dbReference>
<sequence>MPYYRITFNTGIVSTKATTSVDNQTDIGYTQIMAPDKSMAITLAPANGRDAIAHESPVSNDCAPILNVVSTDTPSEAEEVAKTVDTTVLVINPAPANALNDAPTLETTSFLIDNKLQCCEAHNLSSETALDGTQCHVTNSKEEHSSGPAETSINLNEFLVLSKESLEATSDAHTLSLEKEMDGTLSPSNTGNDEHISDPIGNKNFPPLSTNTAGIDPATIGPVLHTFDIKGQQYEIRSYNEEGETSHQREETNDFQEVQNRRSKKAVKRPNAPRTVKTGSYDPNLEVGTVSEITRYWPSRKSTTMEKIVTTKSYSGPFWYVGPVGPIGVDGKRPKKIMPRNLSFDQHPGFIIWE</sequence>
<dbReference type="EMBL" id="OOIL02005153">
    <property type="protein sequence ID" value="VFQ94089.1"/>
    <property type="molecule type" value="Genomic_DNA"/>
</dbReference>
<proteinExistence type="predicted"/>